<keyword evidence="1" id="KW-0614">Plasmid</keyword>
<geneLocation type="plasmid" evidence="1 2">
    <name>unnamed</name>
</geneLocation>
<name>A0ABY9EFL8_9GAMM</name>
<organism evidence="1 2">
    <name type="scientific">Microbulbifer spongiae</name>
    <dbReference type="NCBI Taxonomy" id="2944933"/>
    <lineage>
        <taxon>Bacteria</taxon>
        <taxon>Pseudomonadati</taxon>
        <taxon>Pseudomonadota</taxon>
        <taxon>Gammaproteobacteria</taxon>
        <taxon>Cellvibrionales</taxon>
        <taxon>Microbulbiferaceae</taxon>
        <taxon>Microbulbifer</taxon>
    </lineage>
</organism>
<evidence type="ECO:0000313" key="2">
    <source>
        <dbReference type="Proteomes" id="UP001321520"/>
    </source>
</evidence>
<protein>
    <recommendedName>
        <fullName evidence="3">Lipoprotein</fullName>
    </recommendedName>
</protein>
<sequence>MYKKLLILIVICIETGCASLSEQAFGTKLPFYQNDDSTSNSKIHFSSDEKYETEEGVPLSGETVICSNGRLMTTKNSEQDINPIVVPGNKEIYMTTIIQWENSGWTKTCWPFVKFTPETGQEYVLVNERIGGRVGLLYGQGWQGKAVEFQFISWMEIPFQE</sequence>
<gene>
    <name evidence="1" type="ORF">M8T91_18585</name>
</gene>
<evidence type="ECO:0008006" key="3">
    <source>
        <dbReference type="Google" id="ProtNLM"/>
    </source>
</evidence>
<dbReference type="Proteomes" id="UP001321520">
    <property type="component" value="Plasmid unnamed"/>
</dbReference>
<accession>A0ABY9EFL8</accession>
<proteinExistence type="predicted"/>
<keyword evidence="2" id="KW-1185">Reference proteome</keyword>
<dbReference type="RefSeq" id="WP_301419308.1">
    <property type="nucleotide sequence ID" value="NZ_CP098024.1"/>
</dbReference>
<evidence type="ECO:0000313" key="1">
    <source>
        <dbReference type="EMBL" id="WKD51720.1"/>
    </source>
</evidence>
<dbReference type="EMBL" id="CP098024">
    <property type="protein sequence ID" value="WKD51720.1"/>
    <property type="molecule type" value="Genomic_DNA"/>
</dbReference>
<reference evidence="1 2" key="1">
    <citation type="submission" date="2022-05" db="EMBL/GenBank/DDBJ databases">
        <title>Microbulbifer sp. nov., isolated from sponge.</title>
        <authorList>
            <person name="Gao L."/>
        </authorList>
    </citation>
    <scope>NUCLEOTIDE SEQUENCE [LARGE SCALE GENOMIC DNA]</scope>
    <source>
        <strain evidence="1 2">MI-G</strain>
        <plasmid evidence="1 2">unnamed</plasmid>
    </source>
</reference>